<evidence type="ECO:0000259" key="5">
    <source>
        <dbReference type="PROSITE" id="PS51063"/>
    </source>
</evidence>
<feature type="domain" description="HTH crp-type" evidence="5">
    <location>
        <begin position="146"/>
        <end position="218"/>
    </location>
</feature>
<evidence type="ECO:0000259" key="4">
    <source>
        <dbReference type="PROSITE" id="PS50042"/>
    </source>
</evidence>
<keyword evidence="1" id="KW-0805">Transcription regulation</keyword>
<dbReference type="RefSeq" id="WP_128467018.1">
    <property type="nucleotide sequence ID" value="NZ_CP035108.1"/>
</dbReference>
<dbReference type="InterPro" id="IPR014710">
    <property type="entry name" value="RmlC-like_jellyroll"/>
</dbReference>
<dbReference type="InterPro" id="IPR050397">
    <property type="entry name" value="Env_Response_Regulators"/>
</dbReference>
<dbReference type="SUPFAM" id="SSF46785">
    <property type="entry name" value="Winged helix' DNA-binding domain"/>
    <property type="match status" value="1"/>
</dbReference>
<sequence>MNLAEELKNVELFSKIDIAKLEKIAQILKTKKFYKEETVLHKGDAGTELCIVLSGSFRAVLIDEDGDEILLHRFSKYDIFGEFSLIDQKERAGTIIADEESSLCKIGREPFLRLMREEPEVAITMLQILVGRLRKADELIESLAFLNVKERILKQLFDIAKESGDKNGSYIRIKKLTHQEISSMIGASRESVTKCMKILNLEGHVKMKGDNLYLKEPSHFY</sequence>
<dbReference type="EMBL" id="CP035108">
    <property type="protein sequence ID" value="QAR33732.1"/>
    <property type="molecule type" value="Genomic_DNA"/>
</dbReference>
<dbReference type="GO" id="GO:0005829">
    <property type="term" value="C:cytosol"/>
    <property type="evidence" value="ECO:0007669"/>
    <property type="project" value="TreeGrafter"/>
</dbReference>
<dbReference type="KEGG" id="gtl:EP073_10050"/>
<dbReference type="Pfam" id="PF13545">
    <property type="entry name" value="HTH_Crp_2"/>
    <property type="match status" value="1"/>
</dbReference>
<dbReference type="CDD" id="cd00038">
    <property type="entry name" value="CAP_ED"/>
    <property type="match status" value="1"/>
</dbReference>
<dbReference type="Proteomes" id="UP000287502">
    <property type="component" value="Chromosome"/>
</dbReference>
<evidence type="ECO:0000313" key="6">
    <source>
        <dbReference type="EMBL" id="QAR33732.1"/>
    </source>
</evidence>
<keyword evidence="7" id="KW-1185">Reference proteome</keyword>
<organism evidence="6 7">
    <name type="scientific">Geovibrio thiophilus</name>
    <dbReference type="NCBI Taxonomy" id="139438"/>
    <lineage>
        <taxon>Bacteria</taxon>
        <taxon>Pseudomonadati</taxon>
        <taxon>Deferribacterota</taxon>
        <taxon>Deferribacteres</taxon>
        <taxon>Deferribacterales</taxon>
        <taxon>Geovibrionaceae</taxon>
        <taxon>Geovibrio</taxon>
    </lineage>
</organism>
<reference evidence="6 7" key="1">
    <citation type="submission" date="2019-01" db="EMBL/GenBank/DDBJ databases">
        <title>Geovibrio thiophilus DSM 11263, complete genome.</title>
        <authorList>
            <person name="Spring S."/>
            <person name="Bunk B."/>
            <person name="Sproer C."/>
        </authorList>
    </citation>
    <scope>NUCLEOTIDE SEQUENCE [LARGE SCALE GENOMIC DNA]</scope>
    <source>
        <strain evidence="6 7">DSM 11263</strain>
    </source>
</reference>
<dbReference type="InterPro" id="IPR018490">
    <property type="entry name" value="cNMP-bd_dom_sf"/>
</dbReference>
<keyword evidence="2" id="KW-0238">DNA-binding</keyword>
<gene>
    <name evidence="6" type="ORF">EP073_10050</name>
</gene>
<evidence type="ECO:0000256" key="3">
    <source>
        <dbReference type="ARBA" id="ARBA00023163"/>
    </source>
</evidence>
<dbReference type="GO" id="GO:0003700">
    <property type="term" value="F:DNA-binding transcription factor activity"/>
    <property type="evidence" value="ECO:0007669"/>
    <property type="project" value="TreeGrafter"/>
</dbReference>
<feature type="domain" description="Cyclic nucleotide-binding" evidence="4">
    <location>
        <begin position="12"/>
        <end position="132"/>
    </location>
</feature>
<dbReference type="InterPro" id="IPR036390">
    <property type="entry name" value="WH_DNA-bd_sf"/>
</dbReference>
<dbReference type="SUPFAM" id="SSF51206">
    <property type="entry name" value="cAMP-binding domain-like"/>
    <property type="match status" value="1"/>
</dbReference>
<dbReference type="GO" id="GO:0003677">
    <property type="term" value="F:DNA binding"/>
    <property type="evidence" value="ECO:0007669"/>
    <property type="project" value="UniProtKB-KW"/>
</dbReference>
<dbReference type="SMART" id="SM00100">
    <property type="entry name" value="cNMP"/>
    <property type="match status" value="1"/>
</dbReference>
<dbReference type="OrthoDB" id="9788438at2"/>
<protein>
    <submittedName>
        <fullName evidence="6">Crp/Fnr family transcriptional regulator</fullName>
    </submittedName>
</protein>
<dbReference type="Gene3D" id="2.60.120.10">
    <property type="entry name" value="Jelly Rolls"/>
    <property type="match status" value="1"/>
</dbReference>
<dbReference type="SMART" id="SM00419">
    <property type="entry name" value="HTH_CRP"/>
    <property type="match status" value="1"/>
</dbReference>
<dbReference type="PANTHER" id="PTHR24567:SF74">
    <property type="entry name" value="HTH-TYPE TRANSCRIPTIONAL REGULATOR ARCR"/>
    <property type="match status" value="1"/>
</dbReference>
<dbReference type="Gene3D" id="1.10.10.10">
    <property type="entry name" value="Winged helix-like DNA-binding domain superfamily/Winged helix DNA-binding domain"/>
    <property type="match status" value="1"/>
</dbReference>
<evidence type="ECO:0000256" key="1">
    <source>
        <dbReference type="ARBA" id="ARBA00023015"/>
    </source>
</evidence>
<evidence type="ECO:0000313" key="7">
    <source>
        <dbReference type="Proteomes" id="UP000287502"/>
    </source>
</evidence>
<dbReference type="Pfam" id="PF00027">
    <property type="entry name" value="cNMP_binding"/>
    <property type="match status" value="1"/>
</dbReference>
<dbReference type="InterPro" id="IPR036388">
    <property type="entry name" value="WH-like_DNA-bd_sf"/>
</dbReference>
<keyword evidence="3" id="KW-0804">Transcription</keyword>
<dbReference type="InterPro" id="IPR012318">
    <property type="entry name" value="HTH_CRP"/>
</dbReference>
<proteinExistence type="predicted"/>
<dbReference type="PROSITE" id="PS50042">
    <property type="entry name" value="CNMP_BINDING_3"/>
    <property type="match status" value="1"/>
</dbReference>
<dbReference type="PROSITE" id="PS51063">
    <property type="entry name" value="HTH_CRP_2"/>
    <property type="match status" value="1"/>
</dbReference>
<name>A0A410JZY9_9BACT</name>
<accession>A0A410JZY9</accession>
<evidence type="ECO:0000256" key="2">
    <source>
        <dbReference type="ARBA" id="ARBA00023125"/>
    </source>
</evidence>
<dbReference type="InterPro" id="IPR000595">
    <property type="entry name" value="cNMP-bd_dom"/>
</dbReference>
<dbReference type="PANTHER" id="PTHR24567">
    <property type="entry name" value="CRP FAMILY TRANSCRIPTIONAL REGULATORY PROTEIN"/>
    <property type="match status" value="1"/>
</dbReference>
<dbReference type="AlphaFoldDB" id="A0A410JZY9"/>